<keyword evidence="3" id="KW-1185">Reference proteome</keyword>
<feature type="compositionally biased region" description="Basic and acidic residues" evidence="1">
    <location>
        <begin position="106"/>
        <end position="120"/>
    </location>
</feature>
<proteinExistence type="predicted"/>
<dbReference type="AlphaFoldDB" id="A0A9D4ZK40"/>
<dbReference type="EMBL" id="JABFUD020000009">
    <property type="protein sequence ID" value="KAI5075805.1"/>
    <property type="molecule type" value="Genomic_DNA"/>
</dbReference>
<feature type="non-terminal residue" evidence="2">
    <location>
        <position position="1"/>
    </location>
</feature>
<evidence type="ECO:0000313" key="2">
    <source>
        <dbReference type="EMBL" id="KAI5075805.1"/>
    </source>
</evidence>
<feature type="region of interest" description="Disordered" evidence="1">
    <location>
        <begin position="92"/>
        <end position="120"/>
    </location>
</feature>
<evidence type="ECO:0000256" key="1">
    <source>
        <dbReference type="SAM" id="MobiDB-lite"/>
    </source>
</evidence>
<gene>
    <name evidence="2" type="ORF">GOP47_0009881</name>
</gene>
<organism evidence="2 3">
    <name type="scientific">Adiantum capillus-veneris</name>
    <name type="common">Maidenhair fern</name>
    <dbReference type="NCBI Taxonomy" id="13818"/>
    <lineage>
        <taxon>Eukaryota</taxon>
        <taxon>Viridiplantae</taxon>
        <taxon>Streptophyta</taxon>
        <taxon>Embryophyta</taxon>
        <taxon>Tracheophyta</taxon>
        <taxon>Polypodiopsida</taxon>
        <taxon>Polypodiidae</taxon>
        <taxon>Polypodiales</taxon>
        <taxon>Pteridineae</taxon>
        <taxon>Pteridaceae</taxon>
        <taxon>Vittarioideae</taxon>
        <taxon>Adiantum</taxon>
    </lineage>
</organism>
<name>A0A9D4ZK40_ADICA</name>
<evidence type="ECO:0000313" key="3">
    <source>
        <dbReference type="Proteomes" id="UP000886520"/>
    </source>
</evidence>
<protein>
    <submittedName>
        <fullName evidence="2">Uncharacterized protein</fullName>
    </submittedName>
</protein>
<reference evidence="2" key="1">
    <citation type="submission" date="2021-01" db="EMBL/GenBank/DDBJ databases">
        <title>Adiantum capillus-veneris genome.</title>
        <authorList>
            <person name="Fang Y."/>
            <person name="Liao Q."/>
        </authorList>
    </citation>
    <scope>NUCLEOTIDE SEQUENCE</scope>
    <source>
        <strain evidence="2">H3</strain>
        <tissue evidence="2">Leaf</tissue>
    </source>
</reference>
<comment type="caution">
    <text evidence="2">The sequence shown here is derived from an EMBL/GenBank/DDBJ whole genome shotgun (WGS) entry which is preliminary data.</text>
</comment>
<accession>A0A9D4ZK40</accession>
<sequence>MGTSPACGSCRKGLAWEVGAARLGREELPFARRRSRLRFLIKSTRTVTPITTKQAPRKVPTMIHTSLVSCLLGGIGAGGTLNRLAGKGLQLGAEKSSRRGRARVGHGKERPQQAISGEKERSNQRQLFCMEVAIAIDAFSL</sequence>
<dbReference type="Proteomes" id="UP000886520">
    <property type="component" value="Chromosome 9"/>
</dbReference>